<dbReference type="PANTHER" id="PTHR33492:SF4">
    <property type="entry name" value="OS02G0174300 PROTEIN"/>
    <property type="match status" value="1"/>
</dbReference>
<keyword evidence="4" id="KW-1185">Reference proteome</keyword>
<feature type="domain" description="Myb-like" evidence="2">
    <location>
        <begin position="264"/>
        <end position="331"/>
    </location>
</feature>
<reference evidence="3 4" key="1">
    <citation type="journal article" date="2018" name="Cell">
        <title>The Chara Genome: Secondary Complexity and Implications for Plant Terrestrialization.</title>
        <authorList>
            <person name="Nishiyama T."/>
            <person name="Sakayama H."/>
            <person name="Vries J.D."/>
            <person name="Buschmann H."/>
            <person name="Saint-Marcoux D."/>
            <person name="Ullrich K.K."/>
            <person name="Haas F.B."/>
            <person name="Vanderstraeten L."/>
            <person name="Becker D."/>
            <person name="Lang D."/>
            <person name="Vosolsobe S."/>
            <person name="Rombauts S."/>
            <person name="Wilhelmsson P.K.I."/>
            <person name="Janitza P."/>
            <person name="Kern R."/>
            <person name="Heyl A."/>
            <person name="Rumpler F."/>
            <person name="Villalobos L.I.A.C."/>
            <person name="Clay J.M."/>
            <person name="Skokan R."/>
            <person name="Toyoda A."/>
            <person name="Suzuki Y."/>
            <person name="Kagoshima H."/>
            <person name="Schijlen E."/>
            <person name="Tajeshwar N."/>
            <person name="Catarino B."/>
            <person name="Hetherington A.J."/>
            <person name="Saltykova A."/>
            <person name="Bonnot C."/>
            <person name="Breuninger H."/>
            <person name="Symeonidi A."/>
            <person name="Radhakrishnan G.V."/>
            <person name="Van Nieuwerburgh F."/>
            <person name="Deforce D."/>
            <person name="Chang C."/>
            <person name="Karol K.G."/>
            <person name="Hedrich R."/>
            <person name="Ulvskov P."/>
            <person name="Glockner G."/>
            <person name="Delwiche C.F."/>
            <person name="Petrasek J."/>
            <person name="Van de Peer Y."/>
            <person name="Friml J."/>
            <person name="Beilby M."/>
            <person name="Dolan L."/>
            <person name="Kohara Y."/>
            <person name="Sugano S."/>
            <person name="Fujiyama A."/>
            <person name="Delaux P.-M."/>
            <person name="Quint M."/>
            <person name="TheiBen G."/>
            <person name="Hagemann M."/>
            <person name="Harholt J."/>
            <person name="Dunand C."/>
            <person name="Zachgo S."/>
            <person name="Langdale J."/>
            <person name="Maumus F."/>
            <person name="Straeten D.V.D."/>
            <person name="Gould S.B."/>
            <person name="Rensing S.A."/>
        </authorList>
    </citation>
    <scope>NUCLEOTIDE SEQUENCE [LARGE SCALE GENOMIC DNA]</scope>
    <source>
        <strain evidence="3 4">S276</strain>
    </source>
</reference>
<feature type="region of interest" description="Disordered" evidence="1">
    <location>
        <begin position="396"/>
        <end position="427"/>
    </location>
</feature>
<dbReference type="AlphaFoldDB" id="A0A388M8Y1"/>
<sequence length="495" mass="52813">MSSDDSYEDDIFASGHGEAVLASLQGGVCPPGLAAGMGVQPQVAAPSSTLTWSAYVPFSDLLCTGTASRGEASVENQVGYIDMESLPEAVDIESFCESAGFDAQAIASTPPGQRDSIVVATKRSATSTPEVEARSAGRGRPRTAGGSSGTAGARAPASGAKTGIPTNTRASASASKTVIPSSTRVVSTTMKTGIPSSSRAPAGSAKTGNPSHQLRQEGDSSSQQRQPCGTIPSQPHAVADDVDDDVELSSCGTQEESGDCQLGRDTWSVEQILVLVQTKREYDDEQEWRTGKIKGKFKNNPTRWADVSERLAEKGVLRTLGSCQRKFENVMTAFRKVHDFQLRSGEEEWFELCTTERRERKVGYSIKREVYDLMERLYGEDANISPVNLTDGGVPFTVSEGGEGSNESSTTNEAHDSWSRRRKTAKERTIAEATAAVRDNTSAMTDAFQESTAAQKESDATLVAVMDRMTDRMEANGNALCGALSKIADAFTRTP</sequence>
<name>A0A388M8Y1_CHABU</name>
<feature type="compositionally biased region" description="Polar residues" evidence="1">
    <location>
        <begin position="164"/>
        <end position="199"/>
    </location>
</feature>
<accession>A0A388M8Y1</accession>
<organism evidence="3 4">
    <name type="scientific">Chara braunii</name>
    <name type="common">Braun's stonewort</name>
    <dbReference type="NCBI Taxonomy" id="69332"/>
    <lineage>
        <taxon>Eukaryota</taxon>
        <taxon>Viridiplantae</taxon>
        <taxon>Streptophyta</taxon>
        <taxon>Charophyceae</taxon>
        <taxon>Charales</taxon>
        <taxon>Characeae</taxon>
        <taxon>Chara</taxon>
    </lineage>
</organism>
<dbReference type="InterPro" id="IPR001005">
    <property type="entry name" value="SANT/Myb"/>
</dbReference>
<feature type="region of interest" description="Disordered" evidence="1">
    <location>
        <begin position="120"/>
        <end position="238"/>
    </location>
</feature>
<dbReference type="Pfam" id="PF13837">
    <property type="entry name" value="Myb_DNA-bind_4"/>
    <property type="match status" value="1"/>
</dbReference>
<evidence type="ECO:0000259" key="2">
    <source>
        <dbReference type="PROSITE" id="PS50090"/>
    </source>
</evidence>
<feature type="compositionally biased region" description="Polar residues" evidence="1">
    <location>
        <begin position="206"/>
        <end position="233"/>
    </location>
</feature>
<dbReference type="Gramene" id="GBG90919">
    <property type="protein sequence ID" value="GBG90919"/>
    <property type="gene ID" value="CBR_g51524"/>
</dbReference>
<dbReference type="EMBL" id="BFEA01000853">
    <property type="protein sequence ID" value="GBG90919.1"/>
    <property type="molecule type" value="Genomic_DNA"/>
</dbReference>
<dbReference type="Gene3D" id="1.10.10.60">
    <property type="entry name" value="Homeodomain-like"/>
    <property type="match status" value="1"/>
</dbReference>
<comment type="caution">
    <text evidence="3">The sequence shown here is derived from an EMBL/GenBank/DDBJ whole genome shotgun (WGS) entry which is preliminary data.</text>
</comment>
<proteinExistence type="predicted"/>
<evidence type="ECO:0000313" key="4">
    <source>
        <dbReference type="Proteomes" id="UP000265515"/>
    </source>
</evidence>
<dbReference type="PROSITE" id="PS50090">
    <property type="entry name" value="MYB_LIKE"/>
    <property type="match status" value="1"/>
</dbReference>
<gene>
    <name evidence="3" type="ORF">CBR_g51524</name>
</gene>
<dbReference type="PANTHER" id="PTHR33492">
    <property type="entry name" value="OSJNBA0043A12.37 PROTEIN-RELATED"/>
    <property type="match status" value="1"/>
</dbReference>
<evidence type="ECO:0000256" key="1">
    <source>
        <dbReference type="SAM" id="MobiDB-lite"/>
    </source>
</evidence>
<dbReference type="OrthoDB" id="1865198at2759"/>
<protein>
    <recommendedName>
        <fullName evidence="2">Myb-like domain-containing protein</fullName>
    </recommendedName>
</protein>
<feature type="compositionally biased region" description="Low complexity" evidence="1">
    <location>
        <begin position="142"/>
        <end position="160"/>
    </location>
</feature>
<dbReference type="Proteomes" id="UP000265515">
    <property type="component" value="Unassembled WGS sequence"/>
</dbReference>
<dbReference type="OMA" id="CTTERRE"/>
<evidence type="ECO:0000313" key="3">
    <source>
        <dbReference type="EMBL" id="GBG90919.1"/>
    </source>
</evidence>
<dbReference type="InterPro" id="IPR044822">
    <property type="entry name" value="Myb_DNA-bind_4"/>
</dbReference>